<organism evidence="1">
    <name type="scientific">marine sediment metagenome</name>
    <dbReference type="NCBI Taxonomy" id="412755"/>
    <lineage>
        <taxon>unclassified sequences</taxon>
        <taxon>metagenomes</taxon>
        <taxon>ecological metagenomes</taxon>
    </lineage>
</organism>
<evidence type="ECO:0000313" key="1">
    <source>
        <dbReference type="EMBL" id="KKL09511.1"/>
    </source>
</evidence>
<dbReference type="EMBL" id="LAZR01042448">
    <property type="protein sequence ID" value="KKL09511.1"/>
    <property type="molecule type" value="Genomic_DNA"/>
</dbReference>
<protein>
    <submittedName>
        <fullName evidence="1">Uncharacterized protein</fullName>
    </submittedName>
</protein>
<comment type="caution">
    <text evidence="1">The sequence shown here is derived from an EMBL/GenBank/DDBJ whole genome shotgun (WGS) entry which is preliminary data.</text>
</comment>
<proteinExistence type="predicted"/>
<name>A0A0F9CV26_9ZZZZ</name>
<reference evidence="1" key="1">
    <citation type="journal article" date="2015" name="Nature">
        <title>Complex archaea that bridge the gap between prokaryotes and eukaryotes.</title>
        <authorList>
            <person name="Spang A."/>
            <person name="Saw J.H."/>
            <person name="Jorgensen S.L."/>
            <person name="Zaremba-Niedzwiedzka K."/>
            <person name="Martijn J."/>
            <person name="Lind A.E."/>
            <person name="van Eijk R."/>
            <person name="Schleper C."/>
            <person name="Guy L."/>
            <person name="Ettema T.J."/>
        </authorList>
    </citation>
    <scope>NUCLEOTIDE SEQUENCE</scope>
</reference>
<accession>A0A0F9CV26</accession>
<gene>
    <name evidence="1" type="ORF">LCGC14_2565120</name>
</gene>
<dbReference type="AlphaFoldDB" id="A0A0F9CV26"/>
<sequence>MEKEDLVEFLEKKQLYTKIEIDPNEMEIASDFPNVNINLPCKICKDTRTFQLKEKALFMDDENNFVSVINEESAPIEPKDRIFFRYTCAFCKKFDRDFLIRIDESGYSIRKIGQYPPFNIDIPKELQGIMGKYEEFFKKGRIQENFTNGIGAYAYYRRIVEGIIDDLLERIPKLMTGDQRKEFEVNLIKAKKETRAKKKIGYVKDLIPESLKQGGYNPLQLLYEALSIGIHVEEEDVINDNATLIRETLEYLFVKIIKDEKNGENFKKNLDSILKKLKKA</sequence>